<dbReference type="Gene3D" id="3.10.350.10">
    <property type="entry name" value="LysM domain"/>
    <property type="match status" value="2"/>
</dbReference>
<dbReference type="AlphaFoldDB" id="F8PBL9"/>
<evidence type="ECO:0000256" key="1">
    <source>
        <dbReference type="ARBA" id="ARBA00022669"/>
    </source>
</evidence>
<dbReference type="HOGENOM" id="CLU_010591_6_1_1"/>
<name>F8PBL9_SERL9</name>
<dbReference type="SMART" id="SM00257">
    <property type="entry name" value="LysM"/>
    <property type="match status" value="2"/>
</dbReference>
<dbReference type="PANTHER" id="PTHR34997">
    <property type="entry name" value="AM15"/>
    <property type="match status" value="1"/>
</dbReference>
<dbReference type="RefSeq" id="XP_007323790.1">
    <property type="nucleotide sequence ID" value="XM_007323728.1"/>
</dbReference>
<dbReference type="Proteomes" id="UP000008064">
    <property type="component" value="Unassembled WGS sequence"/>
</dbReference>
<organism>
    <name type="scientific">Serpula lacrymans var. lacrymans (strain S7.9)</name>
    <name type="common">Dry rot fungus</name>
    <dbReference type="NCBI Taxonomy" id="578457"/>
    <lineage>
        <taxon>Eukaryota</taxon>
        <taxon>Fungi</taxon>
        <taxon>Dikarya</taxon>
        <taxon>Basidiomycota</taxon>
        <taxon>Agaricomycotina</taxon>
        <taxon>Agaricomycetes</taxon>
        <taxon>Agaricomycetidae</taxon>
        <taxon>Boletales</taxon>
        <taxon>Coniophorineae</taxon>
        <taxon>Serpulaceae</taxon>
        <taxon>Serpula</taxon>
    </lineage>
</organism>
<dbReference type="InterPro" id="IPR036779">
    <property type="entry name" value="LysM_dom_sf"/>
</dbReference>
<protein>
    <recommendedName>
        <fullName evidence="4">LysM domain-containing protein</fullName>
    </recommendedName>
</protein>
<feature type="signal peptide" evidence="3">
    <location>
        <begin position="1"/>
        <end position="25"/>
    </location>
</feature>
<accession>F8PBL9</accession>
<dbReference type="EMBL" id="GL945443">
    <property type="protein sequence ID" value="EGO19657.1"/>
    <property type="molecule type" value="Genomic_DNA"/>
</dbReference>
<reference evidence="5" key="1">
    <citation type="submission" date="2011-04" db="EMBL/GenBank/DDBJ databases">
        <title>Evolution of plant cell wall degrading machinery underlies the functional diversity of forest fungi.</title>
        <authorList>
            <consortium name="US DOE Joint Genome Institute (JGI-PGF)"/>
            <person name="Eastwood D.C."/>
            <person name="Floudas D."/>
            <person name="Binder M."/>
            <person name="Majcherczyk A."/>
            <person name="Schneider P."/>
            <person name="Aerts A."/>
            <person name="Asiegbu F.O."/>
            <person name="Baker S.E."/>
            <person name="Barry K."/>
            <person name="Bendiksby M."/>
            <person name="Blumentritt M."/>
            <person name="Coutinho P.M."/>
            <person name="Cullen D."/>
            <person name="Cullen D."/>
            <person name="Gathman A."/>
            <person name="Goodell B."/>
            <person name="Henrissat B."/>
            <person name="Ihrmark K."/>
            <person name="Kauserud H."/>
            <person name="Kohler A."/>
            <person name="LaButti K."/>
            <person name="Lapidus A."/>
            <person name="Lavin J.L."/>
            <person name="Lee Y.-H."/>
            <person name="Lindquist E."/>
            <person name="Lilly W."/>
            <person name="Lucas S."/>
            <person name="Morin E."/>
            <person name="Murat C."/>
            <person name="Oguiza J.A."/>
            <person name="Park J."/>
            <person name="Pisabarro A.G."/>
            <person name="Riley R."/>
            <person name="Rosling A."/>
            <person name="Salamov A."/>
            <person name="Schmidt O."/>
            <person name="Schmutz J."/>
            <person name="Skrede I."/>
            <person name="Stenlid J."/>
            <person name="Wiebenga A."/>
            <person name="Xie X."/>
            <person name="Kues U."/>
            <person name="Hibbett D.S."/>
            <person name="Hoffmeister D."/>
            <person name="Hogberg N."/>
            <person name="Martin F."/>
            <person name="Grigoriev I.V."/>
            <person name="Watkinson S.C."/>
        </authorList>
    </citation>
    <scope>NUCLEOTIDE SEQUENCE</scope>
    <source>
        <strain evidence="5">S7.9</strain>
    </source>
</reference>
<dbReference type="KEGG" id="sla:SERLADRAFT_363977"/>
<dbReference type="GeneID" id="18810020"/>
<evidence type="ECO:0000313" key="5">
    <source>
        <dbReference type="EMBL" id="EGO19657.1"/>
    </source>
</evidence>
<keyword evidence="2" id="KW-0843">Virulence</keyword>
<evidence type="ECO:0000256" key="2">
    <source>
        <dbReference type="ARBA" id="ARBA00023026"/>
    </source>
</evidence>
<sequence length="172" mass="17823">MVSIFVKFVVGVTVFVAAFVVTTQALPSNCDRSYIVQPGDTCDSISAAQNVSTYQLATVNNLNAACANLYAGDQICLGITGQDCTTTYVVQSGDACGVIAANFGIPLSTLLANNPNVNSACTNIYSGEVLCTSSQIYVIQTTSISTTPYTVTTIVSTLLYTGTTTAPAMATP</sequence>
<dbReference type="OrthoDB" id="5985073at2759"/>
<dbReference type="InterPro" id="IPR018392">
    <property type="entry name" value="LysM"/>
</dbReference>
<gene>
    <name evidence="5" type="ORF">SERLADRAFT_363977</name>
</gene>
<dbReference type="SUPFAM" id="SSF54106">
    <property type="entry name" value="LysM domain"/>
    <property type="match status" value="2"/>
</dbReference>
<dbReference type="InterPro" id="IPR052210">
    <property type="entry name" value="LysM1-like"/>
</dbReference>
<dbReference type="Pfam" id="PF01476">
    <property type="entry name" value="LysM"/>
    <property type="match status" value="2"/>
</dbReference>
<dbReference type="GO" id="GO:0008061">
    <property type="term" value="F:chitin binding"/>
    <property type="evidence" value="ECO:0007669"/>
    <property type="project" value="UniProtKB-KW"/>
</dbReference>
<evidence type="ECO:0000259" key="4">
    <source>
        <dbReference type="PROSITE" id="PS51782"/>
    </source>
</evidence>
<feature type="domain" description="LysM" evidence="4">
    <location>
        <begin position="86"/>
        <end position="132"/>
    </location>
</feature>
<keyword evidence="1" id="KW-0147">Chitin-binding</keyword>
<dbReference type="PANTHER" id="PTHR34997:SF1">
    <property type="entry name" value="PEPTIDOGLYCAN-BINDING LYSIN DOMAIN"/>
    <property type="match status" value="1"/>
</dbReference>
<dbReference type="CDD" id="cd00118">
    <property type="entry name" value="LysM"/>
    <property type="match status" value="2"/>
</dbReference>
<keyword evidence="3" id="KW-0732">Signal</keyword>
<feature type="domain" description="LysM" evidence="4">
    <location>
        <begin position="32"/>
        <end position="77"/>
    </location>
</feature>
<proteinExistence type="predicted"/>
<dbReference type="PROSITE" id="PS51782">
    <property type="entry name" value="LYSM"/>
    <property type="match status" value="2"/>
</dbReference>
<feature type="chain" id="PRO_5003381977" description="LysM domain-containing protein" evidence="3">
    <location>
        <begin position="26"/>
        <end position="172"/>
    </location>
</feature>
<evidence type="ECO:0000256" key="3">
    <source>
        <dbReference type="SAM" id="SignalP"/>
    </source>
</evidence>